<evidence type="ECO:0008006" key="6">
    <source>
        <dbReference type="Google" id="ProtNLM"/>
    </source>
</evidence>
<dbReference type="Gene3D" id="3.30.360.10">
    <property type="entry name" value="Dihydrodipicolinate Reductase, domain 2"/>
    <property type="match status" value="1"/>
</dbReference>
<comment type="similarity">
    <text evidence="1">Belongs to the Gfo/Idh/MocA family.</text>
</comment>
<dbReference type="InterPro" id="IPR036291">
    <property type="entry name" value="NAD(P)-bd_dom_sf"/>
</dbReference>
<dbReference type="EMBL" id="POTW01000039">
    <property type="protein sequence ID" value="PZF82401.1"/>
    <property type="molecule type" value="Genomic_DNA"/>
</dbReference>
<evidence type="ECO:0000313" key="4">
    <source>
        <dbReference type="EMBL" id="PZF82401.1"/>
    </source>
</evidence>
<keyword evidence="5" id="KW-1185">Reference proteome</keyword>
<comment type="caution">
    <text evidence="4">The sequence shown here is derived from an EMBL/GenBank/DDBJ whole genome shotgun (WGS) entry which is preliminary data.</text>
</comment>
<dbReference type="PANTHER" id="PTHR43377">
    <property type="entry name" value="BILIVERDIN REDUCTASE A"/>
    <property type="match status" value="1"/>
</dbReference>
<feature type="domain" description="Gfo/Idh/MocA-like oxidoreductase C-terminal" evidence="3">
    <location>
        <begin position="171"/>
        <end position="326"/>
    </location>
</feature>
<dbReference type="RefSeq" id="WP_111255813.1">
    <property type="nucleotide sequence ID" value="NZ_POTW01000039.1"/>
</dbReference>
<evidence type="ECO:0000259" key="2">
    <source>
        <dbReference type="Pfam" id="PF01408"/>
    </source>
</evidence>
<dbReference type="SUPFAM" id="SSF55347">
    <property type="entry name" value="Glyceraldehyde-3-phosphate dehydrogenase-like, C-terminal domain"/>
    <property type="match status" value="1"/>
</dbReference>
<dbReference type="Pfam" id="PF01408">
    <property type="entry name" value="GFO_IDH_MocA"/>
    <property type="match status" value="1"/>
</dbReference>
<reference evidence="4 5" key="1">
    <citation type="submission" date="2018-01" db="EMBL/GenBank/DDBJ databases">
        <title>Draft genome sequence of Jiangella sp. GTF31.</title>
        <authorList>
            <person name="Sahin N."/>
            <person name="Ay H."/>
            <person name="Saygin H."/>
        </authorList>
    </citation>
    <scope>NUCLEOTIDE SEQUENCE [LARGE SCALE GENOMIC DNA]</scope>
    <source>
        <strain evidence="4 5">GTF31</strain>
    </source>
</reference>
<dbReference type="Proteomes" id="UP000248764">
    <property type="component" value="Unassembled WGS sequence"/>
</dbReference>
<name>A0A2W2B4Q8_9ACTN</name>
<dbReference type="AlphaFoldDB" id="A0A2W2B4Q8"/>
<dbReference type="GO" id="GO:0000166">
    <property type="term" value="F:nucleotide binding"/>
    <property type="evidence" value="ECO:0007669"/>
    <property type="project" value="InterPro"/>
</dbReference>
<dbReference type="InterPro" id="IPR004104">
    <property type="entry name" value="Gfo/Idh/MocA-like_OxRdtase_C"/>
</dbReference>
<evidence type="ECO:0000259" key="3">
    <source>
        <dbReference type="Pfam" id="PF02894"/>
    </source>
</evidence>
<gene>
    <name evidence="4" type="ORF">C1I92_16845</name>
</gene>
<dbReference type="Gene3D" id="3.40.50.720">
    <property type="entry name" value="NAD(P)-binding Rossmann-like Domain"/>
    <property type="match status" value="1"/>
</dbReference>
<proteinExistence type="inferred from homology"/>
<sequence>MIGDAGPNHGAVLRIGVIGAGGHATHQIYPCLNSLPIRLAAICDIDEARAEHNARRFGAESVYADHSSMLSDASLDAVIVCVGAEHHSKLAIDVMEAGLPVWTEKPPAASAADAAAVLATSRRTGQTCMTGFMKRFAPVYRRARSAVASPDFGPPCLLAIDWSFGVADSSWLDMFLLDFGIHMVDLARYMFGEVTEVFARDHFGIAYAVTLTFANGAVGTLSMTANRGLDITEEVHLTGSYGNHLTIDRSGRLTRYRGNTVLDYHDRPLALQDSLVDIGYQGELAEFVSAVRDRREPESSIASSYETMRVYDAIRHSIQEQRVVCLDEIDARS</sequence>
<protein>
    <recommendedName>
        <fullName evidence="6">Gfo/Idh/MocA family oxidoreductase</fullName>
    </recommendedName>
</protein>
<dbReference type="SUPFAM" id="SSF51735">
    <property type="entry name" value="NAD(P)-binding Rossmann-fold domains"/>
    <property type="match status" value="1"/>
</dbReference>
<accession>A0A2W2B4Q8</accession>
<dbReference type="Pfam" id="PF02894">
    <property type="entry name" value="GFO_IDH_MocA_C"/>
    <property type="match status" value="1"/>
</dbReference>
<dbReference type="InterPro" id="IPR051450">
    <property type="entry name" value="Gfo/Idh/MocA_Oxidoreductases"/>
</dbReference>
<evidence type="ECO:0000256" key="1">
    <source>
        <dbReference type="ARBA" id="ARBA00010928"/>
    </source>
</evidence>
<organism evidence="4 5">
    <name type="scientific">Jiangella anatolica</name>
    <dbReference type="NCBI Taxonomy" id="2670374"/>
    <lineage>
        <taxon>Bacteria</taxon>
        <taxon>Bacillati</taxon>
        <taxon>Actinomycetota</taxon>
        <taxon>Actinomycetes</taxon>
        <taxon>Jiangellales</taxon>
        <taxon>Jiangellaceae</taxon>
        <taxon>Jiangella</taxon>
    </lineage>
</organism>
<dbReference type="InterPro" id="IPR000683">
    <property type="entry name" value="Gfo/Idh/MocA-like_OxRdtase_N"/>
</dbReference>
<feature type="domain" description="Gfo/Idh/MocA-like oxidoreductase N-terminal" evidence="2">
    <location>
        <begin position="13"/>
        <end position="132"/>
    </location>
</feature>
<dbReference type="PANTHER" id="PTHR43377:SF1">
    <property type="entry name" value="BILIVERDIN REDUCTASE A"/>
    <property type="match status" value="1"/>
</dbReference>
<evidence type="ECO:0000313" key="5">
    <source>
        <dbReference type="Proteomes" id="UP000248764"/>
    </source>
</evidence>